<dbReference type="KEGG" id="fng:JM64_00960"/>
<evidence type="ECO:0000256" key="8">
    <source>
        <dbReference type="RuleBase" id="RU363032"/>
    </source>
</evidence>
<dbReference type="InterPro" id="IPR035906">
    <property type="entry name" value="MetI-like_sf"/>
</dbReference>
<dbReference type="PATRIC" id="fig|93466.3.peg.234"/>
<dbReference type="AlphaFoldDB" id="A0A172T165"/>
<dbReference type="PANTHER" id="PTHR43357:SF4">
    <property type="entry name" value="INNER MEMBRANE ABC TRANSPORTER PERMEASE PROTEIN YDCV"/>
    <property type="match status" value="1"/>
</dbReference>
<keyword evidence="5 8" id="KW-0812">Transmembrane</keyword>
<dbReference type="PROSITE" id="PS50928">
    <property type="entry name" value="ABC_TM1"/>
    <property type="match status" value="2"/>
</dbReference>
<evidence type="ECO:0000313" key="10">
    <source>
        <dbReference type="EMBL" id="ANE40749.1"/>
    </source>
</evidence>
<keyword evidence="2 8" id="KW-0813">Transport</keyword>
<feature type="transmembrane region" description="Helical" evidence="8">
    <location>
        <begin position="58"/>
        <end position="79"/>
    </location>
</feature>
<dbReference type="Pfam" id="PF00528">
    <property type="entry name" value="BPD_transp_1"/>
    <property type="match status" value="2"/>
</dbReference>
<dbReference type="CDD" id="cd06261">
    <property type="entry name" value="TM_PBP2"/>
    <property type="match status" value="2"/>
</dbReference>
<sequence>MRKRQKKLKSLVSLITASIPILYLALALLIPFILNLRFAGGFSFNALVDNSSKIKFTIYQAFLSSALTALLGIPGAYLVGRTKIHPVIKKVFRVMSSIPFVLPGITMAIGFFLVFGNKGLYSQLLRLFGFNVRILYTFTAVLLGHVFYNFPLFIRIVGEAWENMDGYLIEAAKIDGASKWQVFSKVEIPVLLPAILRAFFLTYIYTFTSFSVVLILGGIKYSTLEVAIYMYSRITFDFKAASTLMLFQLLFISVIGFFTSVKRESFDKHHYQHLEKFPLWGYFFFVISTLLIFVPLIYSALSGFLDYYGNFSLTNFKMLFLEDLEYLVGTDLKSMIFYTFIIALSSSLMSVVVNMFAGYYSSKGKKLYYLVLIPAALSSVTIAFSYVFINIPVLLRLIVVHSLINLPIVFGIIETGWRNIPQSIIDAAKVDGAGTMKWVSKIAIPIMKNYIFTAFVYSFTISVGETSGTLTLAEPPITTFSVVVFRLMSSRNTEIAMALNTFYFVFVVSLFIIIEILRKEERA</sequence>
<feature type="transmembrane region" description="Helical" evidence="8">
    <location>
        <begin position="91"/>
        <end position="114"/>
    </location>
</feature>
<dbReference type="Proteomes" id="UP000077096">
    <property type="component" value="Chromosome"/>
</dbReference>
<evidence type="ECO:0000256" key="6">
    <source>
        <dbReference type="ARBA" id="ARBA00022989"/>
    </source>
</evidence>
<dbReference type="InterPro" id="IPR000515">
    <property type="entry name" value="MetI-like"/>
</dbReference>
<dbReference type="PANTHER" id="PTHR43357">
    <property type="entry name" value="INNER MEMBRANE ABC TRANSPORTER PERMEASE PROTEIN YDCV"/>
    <property type="match status" value="1"/>
</dbReference>
<evidence type="ECO:0000256" key="1">
    <source>
        <dbReference type="ARBA" id="ARBA00004429"/>
    </source>
</evidence>
<keyword evidence="3" id="KW-1003">Cell membrane</keyword>
<dbReference type="EMBL" id="CP011393">
    <property type="protein sequence ID" value="ANE40749.1"/>
    <property type="molecule type" value="Genomic_DNA"/>
</dbReference>
<evidence type="ECO:0000256" key="4">
    <source>
        <dbReference type="ARBA" id="ARBA00022519"/>
    </source>
</evidence>
<feature type="transmembrane region" description="Helical" evidence="8">
    <location>
        <begin position="367"/>
        <end position="388"/>
    </location>
</feature>
<dbReference type="OrthoDB" id="9776648at2"/>
<feature type="transmembrane region" description="Helical" evidence="8">
    <location>
        <begin position="134"/>
        <end position="154"/>
    </location>
</feature>
<feature type="transmembrane region" description="Helical" evidence="8">
    <location>
        <begin position="394"/>
        <end position="413"/>
    </location>
</feature>
<feature type="transmembrane region" description="Helical" evidence="8">
    <location>
        <begin position="194"/>
        <end position="219"/>
    </location>
</feature>
<feature type="transmembrane region" description="Helical" evidence="8">
    <location>
        <begin position="239"/>
        <end position="258"/>
    </location>
</feature>
<accession>A0A172T165</accession>
<keyword evidence="4" id="KW-0997">Cell inner membrane</keyword>
<comment type="similarity">
    <text evidence="8">Belongs to the binding-protein-dependent transport system permease family.</text>
</comment>
<evidence type="ECO:0000259" key="9">
    <source>
        <dbReference type="PROSITE" id="PS50928"/>
    </source>
</evidence>
<feature type="domain" description="ABC transmembrane type-1" evidence="9">
    <location>
        <begin position="336"/>
        <end position="514"/>
    </location>
</feature>
<keyword evidence="7 8" id="KW-0472">Membrane</keyword>
<name>A0A172T165_FERPE</name>
<organism evidence="10 11">
    <name type="scientific">Fervidobacterium pennivorans</name>
    <dbReference type="NCBI Taxonomy" id="93466"/>
    <lineage>
        <taxon>Bacteria</taxon>
        <taxon>Thermotogati</taxon>
        <taxon>Thermotogota</taxon>
        <taxon>Thermotogae</taxon>
        <taxon>Thermotogales</taxon>
        <taxon>Fervidobacteriaceae</taxon>
        <taxon>Fervidobacterium</taxon>
    </lineage>
</organism>
<feature type="transmembrane region" description="Helical" evidence="8">
    <location>
        <begin position="335"/>
        <end position="360"/>
    </location>
</feature>
<evidence type="ECO:0000256" key="3">
    <source>
        <dbReference type="ARBA" id="ARBA00022475"/>
    </source>
</evidence>
<feature type="transmembrane region" description="Helical" evidence="8">
    <location>
        <begin position="446"/>
        <end position="464"/>
    </location>
</feature>
<feature type="transmembrane region" description="Helical" evidence="8">
    <location>
        <begin position="12"/>
        <end position="38"/>
    </location>
</feature>
<evidence type="ECO:0000313" key="11">
    <source>
        <dbReference type="Proteomes" id="UP000077096"/>
    </source>
</evidence>
<dbReference type="SUPFAM" id="SSF161098">
    <property type="entry name" value="MetI-like"/>
    <property type="match status" value="2"/>
</dbReference>
<feature type="transmembrane region" description="Helical" evidence="8">
    <location>
        <begin position="279"/>
        <end position="301"/>
    </location>
</feature>
<comment type="subcellular location">
    <subcellularLocation>
        <location evidence="1">Cell inner membrane</location>
        <topology evidence="1">Multi-pass membrane protein</topology>
    </subcellularLocation>
    <subcellularLocation>
        <location evidence="8">Cell membrane</location>
        <topology evidence="8">Multi-pass membrane protein</topology>
    </subcellularLocation>
</comment>
<dbReference type="GO" id="GO:0005886">
    <property type="term" value="C:plasma membrane"/>
    <property type="evidence" value="ECO:0007669"/>
    <property type="project" value="UniProtKB-SubCell"/>
</dbReference>
<feature type="transmembrane region" description="Helical" evidence="8">
    <location>
        <begin position="495"/>
        <end position="517"/>
    </location>
</feature>
<reference evidence="10 11" key="1">
    <citation type="submission" date="2014-08" db="EMBL/GenBank/DDBJ databases">
        <title>Fervidobacterium pennivorans DYC genome.</title>
        <authorList>
            <person name="Wushke S."/>
        </authorList>
    </citation>
    <scope>NUCLEOTIDE SEQUENCE [LARGE SCALE GENOMIC DNA]</scope>
    <source>
        <strain evidence="10 11">DYC</strain>
    </source>
</reference>
<evidence type="ECO:0000256" key="7">
    <source>
        <dbReference type="ARBA" id="ARBA00023136"/>
    </source>
</evidence>
<protein>
    <submittedName>
        <fullName evidence="10">ABC transporter permease</fullName>
    </submittedName>
</protein>
<keyword evidence="6 8" id="KW-1133">Transmembrane helix</keyword>
<gene>
    <name evidence="10" type="ORF">JM64_00960</name>
</gene>
<evidence type="ECO:0000256" key="5">
    <source>
        <dbReference type="ARBA" id="ARBA00022692"/>
    </source>
</evidence>
<evidence type="ECO:0000256" key="2">
    <source>
        <dbReference type="ARBA" id="ARBA00022448"/>
    </source>
</evidence>
<dbReference type="Gene3D" id="1.10.3720.10">
    <property type="entry name" value="MetI-like"/>
    <property type="match status" value="2"/>
</dbReference>
<dbReference type="GO" id="GO:0055085">
    <property type="term" value="P:transmembrane transport"/>
    <property type="evidence" value="ECO:0007669"/>
    <property type="project" value="InterPro"/>
</dbReference>
<feature type="domain" description="ABC transmembrane type-1" evidence="9">
    <location>
        <begin position="54"/>
        <end position="256"/>
    </location>
</feature>
<proteinExistence type="inferred from homology"/>